<dbReference type="AlphaFoldDB" id="T1GUT8"/>
<evidence type="ECO:0000256" key="8">
    <source>
        <dbReference type="PROSITE-ProRule" id="PRU00108"/>
    </source>
</evidence>
<dbReference type="PROSITE" id="PS50071">
    <property type="entry name" value="HOMEOBOX_2"/>
    <property type="match status" value="1"/>
</dbReference>
<keyword evidence="11" id="KW-1185">Reference proteome</keyword>
<protein>
    <recommendedName>
        <fullName evidence="9">Homeobox domain-containing protein</fullName>
    </recommendedName>
</protein>
<keyword evidence="2" id="KW-0805">Transcription regulation</keyword>
<reference evidence="10" key="2">
    <citation type="submission" date="2015-06" db="UniProtKB">
        <authorList>
            <consortium name="EnsemblMetazoa"/>
        </authorList>
    </citation>
    <scope>IDENTIFICATION</scope>
</reference>
<dbReference type="FunFam" id="1.10.10.60:FF:000059">
    <property type="entry name" value="TGFB-induced factor homeobox 1"/>
    <property type="match status" value="1"/>
</dbReference>
<dbReference type="SUPFAM" id="SSF46689">
    <property type="entry name" value="Homeodomain-like"/>
    <property type="match status" value="1"/>
</dbReference>
<dbReference type="GO" id="GO:0048646">
    <property type="term" value="P:anatomical structure formation involved in morphogenesis"/>
    <property type="evidence" value="ECO:0007669"/>
    <property type="project" value="UniProtKB-ARBA"/>
</dbReference>
<keyword evidence="5" id="KW-0804">Transcription</keyword>
<dbReference type="GO" id="GO:0000987">
    <property type="term" value="F:cis-regulatory region sequence-specific DNA binding"/>
    <property type="evidence" value="ECO:0007669"/>
    <property type="project" value="UniProtKB-ARBA"/>
</dbReference>
<name>T1GUT8_MEGSC</name>
<dbReference type="GO" id="GO:0001654">
    <property type="term" value="P:eye development"/>
    <property type="evidence" value="ECO:0007669"/>
    <property type="project" value="UniProtKB-ARBA"/>
</dbReference>
<evidence type="ECO:0000256" key="4">
    <source>
        <dbReference type="ARBA" id="ARBA00023155"/>
    </source>
</evidence>
<feature type="DNA-binding region" description="Homeobox" evidence="8">
    <location>
        <begin position="41"/>
        <end position="103"/>
    </location>
</feature>
<dbReference type="EnsemblMetazoa" id="MESCA007508-RA">
    <property type="protein sequence ID" value="MESCA007508-PA"/>
    <property type="gene ID" value="MESCA007508"/>
</dbReference>
<proteinExistence type="inferred from homology"/>
<dbReference type="PANTHER" id="PTHR11850">
    <property type="entry name" value="HOMEOBOX PROTEIN TRANSCRIPTION FACTORS"/>
    <property type="match status" value="1"/>
</dbReference>
<organism evidence="10 11">
    <name type="scientific">Megaselia scalaris</name>
    <name type="common">Humpbacked fly</name>
    <name type="synonym">Phora scalaris</name>
    <dbReference type="NCBI Taxonomy" id="36166"/>
    <lineage>
        <taxon>Eukaryota</taxon>
        <taxon>Metazoa</taxon>
        <taxon>Ecdysozoa</taxon>
        <taxon>Arthropoda</taxon>
        <taxon>Hexapoda</taxon>
        <taxon>Insecta</taxon>
        <taxon>Pterygota</taxon>
        <taxon>Neoptera</taxon>
        <taxon>Endopterygota</taxon>
        <taxon>Diptera</taxon>
        <taxon>Brachycera</taxon>
        <taxon>Muscomorpha</taxon>
        <taxon>Platypezoidea</taxon>
        <taxon>Phoridae</taxon>
        <taxon>Megaseliini</taxon>
        <taxon>Megaselia</taxon>
    </lineage>
</organism>
<dbReference type="Gene3D" id="1.10.10.60">
    <property type="entry name" value="Homeodomain-like"/>
    <property type="match status" value="1"/>
</dbReference>
<dbReference type="CDD" id="cd00086">
    <property type="entry name" value="homeodomain"/>
    <property type="match status" value="1"/>
</dbReference>
<dbReference type="GO" id="GO:0006355">
    <property type="term" value="P:regulation of DNA-templated transcription"/>
    <property type="evidence" value="ECO:0007669"/>
    <property type="project" value="InterPro"/>
</dbReference>
<reference evidence="11" key="1">
    <citation type="submission" date="2013-02" db="EMBL/GenBank/DDBJ databases">
        <authorList>
            <person name="Hughes D."/>
        </authorList>
    </citation>
    <scope>NUCLEOTIDE SEQUENCE</scope>
    <source>
        <strain>Durham</strain>
        <strain evidence="11">NC isolate 2 -- Noor lab</strain>
    </source>
</reference>
<dbReference type="SMART" id="SM00389">
    <property type="entry name" value="HOX"/>
    <property type="match status" value="1"/>
</dbReference>
<dbReference type="STRING" id="36166.T1GUT8"/>
<dbReference type="GO" id="GO:0005634">
    <property type="term" value="C:nucleus"/>
    <property type="evidence" value="ECO:0007669"/>
    <property type="project" value="UniProtKB-SubCell"/>
</dbReference>
<comment type="subcellular location">
    <subcellularLocation>
        <location evidence="1 8">Nucleus</location>
    </subcellularLocation>
</comment>
<dbReference type="HOGENOM" id="CLU_1590542_0_0_1"/>
<dbReference type="InterPro" id="IPR009057">
    <property type="entry name" value="Homeodomain-like_sf"/>
</dbReference>
<evidence type="ECO:0000256" key="1">
    <source>
        <dbReference type="ARBA" id="ARBA00004123"/>
    </source>
</evidence>
<feature type="domain" description="Homeobox" evidence="9">
    <location>
        <begin position="39"/>
        <end position="102"/>
    </location>
</feature>
<comment type="similarity">
    <text evidence="7">Belongs to the TALE/TGIF homeobox family.</text>
</comment>
<sequence length="168" mass="18974">MAQEAEIQAQIIAQERFGTNNVMSSDSDSGSGIDLNDPLVSRKRRGNLPNESVKILKSWLFEHRYNAYPSDSEKLQLAQRTNLTILQVCNWFINARRRILPEILRREGTDPLHYTISRKNPKSPTKIKKVSENVILGSSMDEIVIGANEEVVSEDFFENTQNIAGPSS</sequence>
<evidence type="ECO:0000256" key="7">
    <source>
        <dbReference type="ARBA" id="ARBA00038021"/>
    </source>
</evidence>
<evidence type="ECO:0000256" key="6">
    <source>
        <dbReference type="ARBA" id="ARBA00023242"/>
    </source>
</evidence>
<dbReference type="Proteomes" id="UP000015102">
    <property type="component" value="Unassembled WGS sequence"/>
</dbReference>
<keyword evidence="4 8" id="KW-0371">Homeobox</keyword>
<evidence type="ECO:0000259" key="9">
    <source>
        <dbReference type="PROSITE" id="PS50071"/>
    </source>
</evidence>
<evidence type="ECO:0000256" key="5">
    <source>
        <dbReference type="ARBA" id="ARBA00023163"/>
    </source>
</evidence>
<dbReference type="InterPro" id="IPR008422">
    <property type="entry name" value="KN_HD"/>
</dbReference>
<dbReference type="InterPro" id="IPR050224">
    <property type="entry name" value="TALE_homeobox"/>
</dbReference>
<accession>T1GUT8</accession>
<dbReference type="GO" id="GO:0009887">
    <property type="term" value="P:animal organ morphogenesis"/>
    <property type="evidence" value="ECO:0007669"/>
    <property type="project" value="UniProtKB-ARBA"/>
</dbReference>
<evidence type="ECO:0000313" key="11">
    <source>
        <dbReference type="Proteomes" id="UP000015102"/>
    </source>
</evidence>
<evidence type="ECO:0000313" key="10">
    <source>
        <dbReference type="EnsemblMetazoa" id="MESCA007508-PA"/>
    </source>
</evidence>
<keyword evidence="3 8" id="KW-0238">DNA-binding</keyword>
<evidence type="ECO:0000256" key="3">
    <source>
        <dbReference type="ARBA" id="ARBA00023125"/>
    </source>
</evidence>
<evidence type="ECO:0000256" key="2">
    <source>
        <dbReference type="ARBA" id="ARBA00023015"/>
    </source>
</evidence>
<keyword evidence="6 8" id="KW-0539">Nucleus</keyword>
<dbReference type="InterPro" id="IPR001356">
    <property type="entry name" value="HD"/>
</dbReference>
<dbReference type="EMBL" id="CAQQ02014197">
    <property type="status" value="NOT_ANNOTATED_CDS"/>
    <property type="molecule type" value="Genomic_DNA"/>
</dbReference>
<dbReference type="Pfam" id="PF05920">
    <property type="entry name" value="Homeobox_KN"/>
    <property type="match status" value="1"/>
</dbReference>